<feature type="compositionally biased region" description="Basic and acidic residues" evidence="1">
    <location>
        <begin position="1"/>
        <end position="10"/>
    </location>
</feature>
<dbReference type="RefSeq" id="WP_272097403.1">
    <property type="nucleotide sequence ID" value="NZ_JAQNDK010000002.1"/>
</dbReference>
<evidence type="ECO:0008006" key="4">
    <source>
        <dbReference type="Google" id="ProtNLM"/>
    </source>
</evidence>
<reference evidence="2 3" key="1">
    <citation type="submission" date="2023-01" db="EMBL/GenBank/DDBJ databases">
        <title>Minimal conservation of predation-associated metabolite biosynthetic gene clusters underscores biosynthetic potential of Myxococcota including descriptions for ten novel species: Archangium lansinium sp. nov., Myxococcus landrumus sp. nov., Nannocystis bai.</title>
        <authorList>
            <person name="Ahearne A."/>
            <person name="Stevens C."/>
            <person name="Dowd S."/>
        </authorList>
    </citation>
    <scope>NUCLEOTIDE SEQUENCE [LARGE SCALE GENOMIC DNA]</scope>
    <source>
        <strain evidence="2 3">WIWO2</strain>
    </source>
</reference>
<organism evidence="2 3">
    <name type="scientific">Sorangium atrum</name>
    <dbReference type="NCBI Taxonomy" id="2995308"/>
    <lineage>
        <taxon>Bacteria</taxon>
        <taxon>Pseudomonadati</taxon>
        <taxon>Myxococcota</taxon>
        <taxon>Polyangia</taxon>
        <taxon>Polyangiales</taxon>
        <taxon>Polyangiaceae</taxon>
        <taxon>Sorangium</taxon>
    </lineage>
</organism>
<evidence type="ECO:0000313" key="3">
    <source>
        <dbReference type="Proteomes" id="UP001217485"/>
    </source>
</evidence>
<name>A0ABT5C5B7_9BACT</name>
<accession>A0ABT5C5B7</accession>
<protein>
    <recommendedName>
        <fullName evidence="4">PEP-CTERM protein-sorting domain-containing protein</fullName>
    </recommendedName>
</protein>
<feature type="region of interest" description="Disordered" evidence="1">
    <location>
        <begin position="1"/>
        <end position="23"/>
    </location>
</feature>
<proteinExistence type="predicted"/>
<evidence type="ECO:0000313" key="2">
    <source>
        <dbReference type="EMBL" id="MDC0680362.1"/>
    </source>
</evidence>
<comment type="caution">
    <text evidence="2">The sequence shown here is derived from an EMBL/GenBank/DDBJ whole genome shotgun (WGS) entry which is preliminary data.</text>
</comment>
<evidence type="ECO:0000256" key="1">
    <source>
        <dbReference type="SAM" id="MobiDB-lite"/>
    </source>
</evidence>
<gene>
    <name evidence="2" type="ORF">POL72_21645</name>
</gene>
<keyword evidence="3" id="KW-1185">Reference proteome</keyword>
<sequence>MLHPPRDAEIVHPPYPGSAGMTPPMRGVEAITLDSYPEVASIEPPDPHVHALGLALALTVVALRR</sequence>
<dbReference type="EMBL" id="JAQNDK010000002">
    <property type="protein sequence ID" value="MDC0680362.1"/>
    <property type="molecule type" value="Genomic_DNA"/>
</dbReference>
<dbReference type="Proteomes" id="UP001217485">
    <property type="component" value="Unassembled WGS sequence"/>
</dbReference>